<dbReference type="KEGG" id="mfo:Metfor_1480"/>
<dbReference type="EMBL" id="CP003167">
    <property type="protein sequence ID" value="AGB02514.1"/>
    <property type="molecule type" value="Genomic_DNA"/>
</dbReference>
<reference evidence="1 2" key="2">
    <citation type="journal article" date="2014" name="Genome Announc.">
        <title>Complete Genome Sequence of Methanoregula formicica SMSPT, a Mesophilic Hydrogenotrophic Methanogen Isolated from a Methanogenic Upflow Anaerobic Sludge Blanket Reactor.</title>
        <authorList>
            <person name="Yamamoto K."/>
            <person name="Tamaki H."/>
            <person name="Cadillo-Quiroz H."/>
            <person name="Imachi H."/>
            <person name="Kyrpides N."/>
            <person name="Woyke T."/>
            <person name="Goodwin L."/>
            <person name="Zinder S.H."/>
            <person name="Kamagata Y."/>
            <person name="Liu W.T."/>
        </authorList>
    </citation>
    <scope>NUCLEOTIDE SEQUENCE [LARGE SCALE GENOMIC DNA]</scope>
    <source>
        <strain evidence="2">DSM 22288 / NBRC 105244 / SMSP</strain>
    </source>
</reference>
<organism evidence="1 2">
    <name type="scientific">Methanoregula formicica (strain DSM 22288 / NBRC 105244 / SMSP)</name>
    <dbReference type="NCBI Taxonomy" id="593750"/>
    <lineage>
        <taxon>Archaea</taxon>
        <taxon>Methanobacteriati</taxon>
        <taxon>Methanobacteriota</taxon>
        <taxon>Stenosarchaea group</taxon>
        <taxon>Methanomicrobia</taxon>
        <taxon>Methanomicrobiales</taxon>
        <taxon>Methanoregulaceae</taxon>
        <taxon>Methanoregula</taxon>
    </lineage>
</organism>
<protein>
    <submittedName>
        <fullName evidence="1">Uncharacterized protein</fullName>
    </submittedName>
</protein>
<keyword evidence="2" id="KW-1185">Reference proteome</keyword>
<sequence>MKVRLKHVDSDDSKLFYNARSLEITPGSKAIKTPIRALSNGDLRAKAQVPSDITLSSPIAGFHRQLSSPEVTKFLTENAFPSSFIDELENASQKMQHSDIILPCLQPAHTAINDVLTSYDKKIEFLRKIYRIQQEAKMKIFCIPWLDFTPDQYKKVVDNLSKDNEDEMVFYINSAVDPDPLRRTINCLTPLIETEKIHFLGILYNPVRDALNSYDALWEILSEQKVAILLADIERANMQLKNLSASHVNEFILGDIFLPKVYARAKPNRGKVDLFTKFKVFNKNNLTVDCIGNYNGESWKDMMSEDIVDPAIQYKIDHYLEAKDDPDRLSILKYISKVHEFTVSSKEFNKSRDFITREESDVYLEEKPVLKSVLRSEKGIQKKLIK</sequence>
<dbReference type="AlphaFoldDB" id="L0HHE7"/>
<evidence type="ECO:0000313" key="1">
    <source>
        <dbReference type="EMBL" id="AGB02514.1"/>
    </source>
</evidence>
<dbReference type="eggNOG" id="arCOG14149">
    <property type="taxonomic scope" value="Archaea"/>
</dbReference>
<name>L0HHE7_METFS</name>
<evidence type="ECO:0000313" key="2">
    <source>
        <dbReference type="Proteomes" id="UP000010824"/>
    </source>
</evidence>
<dbReference type="HOGENOM" id="CLU_714978_0_0_2"/>
<dbReference type="STRING" id="593750.Metfor_1480"/>
<dbReference type="Proteomes" id="UP000010824">
    <property type="component" value="Chromosome"/>
</dbReference>
<dbReference type="InParanoid" id="L0HHE7"/>
<gene>
    <name evidence="1" type="ordered locus">Metfor_1480</name>
</gene>
<accession>L0HHE7</accession>
<dbReference type="GeneID" id="14307869"/>
<proteinExistence type="predicted"/>
<reference evidence="2" key="1">
    <citation type="submission" date="2011-12" db="EMBL/GenBank/DDBJ databases">
        <title>Complete sequence of Methanoregula formicicum SMSP.</title>
        <authorList>
            <person name="Lucas S."/>
            <person name="Han J."/>
            <person name="Lapidus A."/>
            <person name="Cheng J.-F."/>
            <person name="Goodwin L."/>
            <person name="Pitluck S."/>
            <person name="Peters L."/>
            <person name="Ovchinnikova G."/>
            <person name="Teshima H."/>
            <person name="Detter J.C."/>
            <person name="Han C."/>
            <person name="Tapia R."/>
            <person name="Land M."/>
            <person name="Hauser L."/>
            <person name="Kyrpides N."/>
            <person name="Ivanova N."/>
            <person name="Pagani I."/>
            <person name="Imachi H."/>
            <person name="Tamaki H."/>
            <person name="Sekiguchi Y."/>
            <person name="Kamagata Y."/>
            <person name="Cadillo-Quiroz H."/>
            <person name="Zinder S."/>
            <person name="Liu W.-T."/>
            <person name="Woyke T."/>
        </authorList>
    </citation>
    <scope>NUCLEOTIDE SEQUENCE [LARGE SCALE GENOMIC DNA]</scope>
    <source>
        <strain evidence="2">DSM 22288 / NBRC 105244 / SMSP</strain>
    </source>
</reference>
<dbReference type="RefSeq" id="WP_015285477.1">
    <property type="nucleotide sequence ID" value="NC_019943.1"/>
</dbReference>